<evidence type="ECO:0000256" key="9">
    <source>
        <dbReference type="ARBA" id="ARBA00023136"/>
    </source>
</evidence>
<feature type="transmembrane region" description="Helical" evidence="11">
    <location>
        <begin position="141"/>
        <end position="163"/>
    </location>
</feature>
<sequence>MSSPAPRRFLTRPSSWPEARFVADALRAETVGGMLLLAAAVIAMVWANSPWRDGYLRVQTFKIGPEALDLHISLAHWASDGLLAVFFLVAGLELKRELVVGDLSDVQRAILPVVAAICGVVVPALFYLAVVAGVDGAGRGWAVPTATDIAFALAALAVLGSHLPSALRSFLLTLAVVDDLIAITIIAVFYTDDLKPLLLLGSAVPLVAFWLVARRRVAPWWLLVPLGLATWTMVHASGVHATVAGMALAFTVPVRPHEGDSDSRAEHVEHAIRPLSAGFCVPVFALLASGVTLVGGGLGDAVSDRVTWAVVVALVAGKLVGVFGGTFLTARLTRAQLDDDLAWGDVLGLSLLGGIGFTVSLLVGELAFEDDPARHAHVKLGVLIASVLAALLAAVVLRRRERAYRTIAERDSRDDDGDGVPDVYQPGRG</sequence>
<keyword evidence="9 11" id="KW-0472">Membrane</keyword>
<evidence type="ECO:0000313" key="14">
    <source>
        <dbReference type="Proteomes" id="UP001596189"/>
    </source>
</evidence>
<evidence type="ECO:0000256" key="10">
    <source>
        <dbReference type="ARBA" id="ARBA00023201"/>
    </source>
</evidence>
<keyword evidence="4 11" id="KW-1003">Cell membrane</keyword>
<comment type="similarity">
    <text evidence="11">Belongs to the NhaA Na(+)/H(+) (TC 2.A.33) antiporter family.</text>
</comment>
<dbReference type="Gene3D" id="1.20.1530.10">
    <property type="entry name" value="Na+/H+ antiporter like domain"/>
    <property type="match status" value="1"/>
</dbReference>
<dbReference type="NCBIfam" id="TIGR00773">
    <property type="entry name" value="NhaA"/>
    <property type="match status" value="1"/>
</dbReference>
<comment type="function">
    <text evidence="11">Na(+)/H(+) antiporter that extrudes sodium in exchange for external protons.</text>
</comment>
<comment type="catalytic activity">
    <reaction evidence="11">
        <text>Na(+)(in) + 2 H(+)(out) = Na(+)(out) + 2 H(+)(in)</text>
        <dbReference type="Rhea" id="RHEA:29251"/>
        <dbReference type="ChEBI" id="CHEBI:15378"/>
        <dbReference type="ChEBI" id="CHEBI:29101"/>
    </reaction>
</comment>
<feature type="transmembrane region" description="Helical" evidence="11">
    <location>
        <begin position="306"/>
        <end position="330"/>
    </location>
</feature>
<evidence type="ECO:0000256" key="4">
    <source>
        <dbReference type="ARBA" id="ARBA00022475"/>
    </source>
</evidence>
<comment type="subcellular location">
    <subcellularLocation>
        <location evidence="1">Cell inner membrane</location>
        <topology evidence="1">Multi-pass membrane protein</topology>
    </subcellularLocation>
    <subcellularLocation>
        <location evidence="11">Cell membrane</location>
        <topology evidence="11">Multi-pass membrane protein</topology>
    </subcellularLocation>
</comment>
<dbReference type="InterPro" id="IPR023171">
    <property type="entry name" value="Na/H_antiporter_dom_sf"/>
</dbReference>
<feature type="transmembrane region" description="Helical" evidence="11">
    <location>
        <begin position="169"/>
        <end position="190"/>
    </location>
</feature>
<dbReference type="EMBL" id="JBHSRD010000003">
    <property type="protein sequence ID" value="MFC6007067.1"/>
    <property type="molecule type" value="Genomic_DNA"/>
</dbReference>
<feature type="region of interest" description="Disordered" evidence="12">
    <location>
        <begin position="410"/>
        <end position="429"/>
    </location>
</feature>
<protein>
    <recommendedName>
        <fullName evidence="11">Na(+)/H(+) antiporter NhaA</fullName>
    </recommendedName>
    <alternativeName>
        <fullName evidence="11">Sodium/proton antiporter NhaA</fullName>
    </alternativeName>
</protein>
<evidence type="ECO:0000256" key="6">
    <source>
        <dbReference type="ARBA" id="ARBA00022989"/>
    </source>
</evidence>
<dbReference type="RefSeq" id="WP_345715875.1">
    <property type="nucleotide sequence ID" value="NZ_BAABFP010000004.1"/>
</dbReference>
<keyword evidence="7 11" id="KW-0915">Sodium</keyword>
<keyword evidence="5 11" id="KW-0812">Transmembrane</keyword>
<dbReference type="Proteomes" id="UP001596189">
    <property type="component" value="Unassembled WGS sequence"/>
</dbReference>
<dbReference type="PANTHER" id="PTHR30341">
    <property type="entry name" value="SODIUM ION/PROTON ANTIPORTER NHAA-RELATED"/>
    <property type="match status" value="1"/>
</dbReference>
<reference evidence="14" key="1">
    <citation type="journal article" date="2019" name="Int. J. Syst. Evol. Microbiol.">
        <title>The Global Catalogue of Microorganisms (GCM) 10K type strain sequencing project: providing services to taxonomists for standard genome sequencing and annotation.</title>
        <authorList>
            <consortium name="The Broad Institute Genomics Platform"/>
            <consortium name="The Broad Institute Genome Sequencing Center for Infectious Disease"/>
            <person name="Wu L."/>
            <person name="Ma J."/>
        </authorList>
    </citation>
    <scope>NUCLEOTIDE SEQUENCE [LARGE SCALE GENOMIC DNA]</scope>
    <source>
        <strain evidence="14">KACC 14249</strain>
    </source>
</reference>
<evidence type="ECO:0000313" key="13">
    <source>
        <dbReference type="EMBL" id="MFC6007067.1"/>
    </source>
</evidence>
<evidence type="ECO:0000256" key="8">
    <source>
        <dbReference type="ARBA" id="ARBA00023065"/>
    </source>
</evidence>
<feature type="transmembrane region" description="Helical" evidence="11">
    <location>
        <begin position="68"/>
        <end position="89"/>
    </location>
</feature>
<keyword evidence="14" id="KW-1185">Reference proteome</keyword>
<keyword evidence="3 11" id="KW-0050">Antiport</keyword>
<keyword evidence="8 11" id="KW-0406">Ion transport</keyword>
<evidence type="ECO:0000256" key="2">
    <source>
        <dbReference type="ARBA" id="ARBA00022448"/>
    </source>
</evidence>
<dbReference type="PANTHER" id="PTHR30341:SF0">
    <property type="entry name" value="NA(+)_H(+) ANTIPORTER NHAA"/>
    <property type="match status" value="1"/>
</dbReference>
<evidence type="ECO:0000256" key="1">
    <source>
        <dbReference type="ARBA" id="ARBA00004429"/>
    </source>
</evidence>
<feature type="transmembrane region" description="Helical" evidence="11">
    <location>
        <begin position="376"/>
        <end position="397"/>
    </location>
</feature>
<evidence type="ECO:0000256" key="7">
    <source>
        <dbReference type="ARBA" id="ARBA00023053"/>
    </source>
</evidence>
<name>A0ABW1JCL5_9ACTN</name>
<dbReference type="HAMAP" id="MF_01844">
    <property type="entry name" value="NhaA"/>
    <property type="match status" value="1"/>
</dbReference>
<feature type="transmembrane region" description="Helical" evidence="11">
    <location>
        <begin position="30"/>
        <end position="47"/>
    </location>
</feature>
<evidence type="ECO:0000256" key="11">
    <source>
        <dbReference type="HAMAP-Rule" id="MF_01844"/>
    </source>
</evidence>
<feature type="transmembrane region" description="Helical" evidence="11">
    <location>
        <begin position="109"/>
        <end position="134"/>
    </location>
</feature>
<keyword evidence="2 11" id="KW-0813">Transport</keyword>
<keyword evidence="6 11" id="KW-1133">Transmembrane helix</keyword>
<proteinExistence type="inferred from homology"/>
<organism evidence="13 14">
    <name type="scientific">Angustibacter luteus</name>
    <dbReference type="NCBI Taxonomy" id="658456"/>
    <lineage>
        <taxon>Bacteria</taxon>
        <taxon>Bacillati</taxon>
        <taxon>Actinomycetota</taxon>
        <taxon>Actinomycetes</taxon>
        <taxon>Kineosporiales</taxon>
        <taxon>Kineosporiaceae</taxon>
    </lineage>
</organism>
<feature type="transmembrane region" description="Helical" evidence="11">
    <location>
        <begin position="342"/>
        <end position="364"/>
    </location>
</feature>
<evidence type="ECO:0000256" key="3">
    <source>
        <dbReference type="ARBA" id="ARBA00022449"/>
    </source>
</evidence>
<keyword evidence="10 11" id="KW-0739">Sodium transport</keyword>
<dbReference type="Pfam" id="PF06965">
    <property type="entry name" value="Na_H_antiport_1"/>
    <property type="match status" value="1"/>
</dbReference>
<feature type="transmembrane region" description="Helical" evidence="11">
    <location>
        <begin position="197"/>
        <end position="213"/>
    </location>
</feature>
<feature type="transmembrane region" description="Helical" evidence="11">
    <location>
        <begin position="275"/>
        <end position="294"/>
    </location>
</feature>
<evidence type="ECO:0000256" key="5">
    <source>
        <dbReference type="ARBA" id="ARBA00022692"/>
    </source>
</evidence>
<gene>
    <name evidence="11 13" type="primary">nhaA</name>
    <name evidence="13" type="ORF">ACFQDO_07980</name>
</gene>
<comment type="caution">
    <text evidence="13">The sequence shown here is derived from an EMBL/GenBank/DDBJ whole genome shotgun (WGS) entry which is preliminary data.</text>
</comment>
<dbReference type="InterPro" id="IPR004670">
    <property type="entry name" value="NhaA"/>
</dbReference>
<evidence type="ECO:0000256" key="12">
    <source>
        <dbReference type="SAM" id="MobiDB-lite"/>
    </source>
</evidence>
<accession>A0ABW1JCL5</accession>